<gene>
    <name evidence="7" type="ORF">L3X38_041528</name>
</gene>
<dbReference type="Pfam" id="PF23559">
    <property type="entry name" value="WHD_DRP"/>
    <property type="match status" value="1"/>
</dbReference>
<dbReference type="InterPro" id="IPR002182">
    <property type="entry name" value="NB-ARC"/>
</dbReference>
<proteinExistence type="predicted"/>
<keyword evidence="3" id="KW-0472">Membrane</keyword>
<evidence type="ECO:0000256" key="1">
    <source>
        <dbReference type="ARBA" id="ARBA00022737"/>
    </source>
</evidence>
<feature type="domain" description="NB-ARC" evidence="4">
    <location>
        <begin position="475"/>
        <end position="641"/>
    </location>
</feature>
<keyword evidence="8" id="KW-1185">Reference proteome</keyword>
<evidence type="ECO:0000313" key="8">
    <source>
        <dbReference type="Proteomes" id="UP001054821"/>
    </source>
</evidence>
<feature type="transmembrane region" description="Helical" evidence="3">
    <location>
        <begin position="142"/>
        <end position="160"/>
    </location>
</feature>
<feature type="domain" description="Disease resistance R13L4/SHOC-2-like LRR" evidence="6">
    <location>
        <begin position="880"/>
        <end position="1178"/>
    </location>
</feature>
<dbReference type="InterPro" id="IPR044974">
    <property type="entry name" value="Disease_R_plants"/>
</dbReference>
<protein>
    <recommendedName>
        <fullName evidence="9">NB-ARC domain-containing disease resistance protein</fullName>
    </recommendedName>
</protein>
<dbReference type="InterPro" id="IPR058922">
    <property type="entry name" value="WHD_DRP"/>
</dbReference>
<dbReference type="EMBL" id="JAJFAZ020000008">
    <property type="protein sequence ID" value="KAI5312355.1"/>
    <property type="molecule type" value="Genomic_DNA"/>
</dbReference>
<dbReference type="Pfam" id="PF23598">
    <property type="entry name" value="LRR_14"/>
    <property type="match status" value="1"/>
</dbReference>
<name>A0AAD4YKG6_PRUDU</name>
<feature type="domain" description="Disease resistance protein winged helix" evidence="5">
    <location>
        <begin position="721"/>
        <end position="792"/>
    </location>
</feature>
<dbReference type="Gene3D" id="3.80.10.10">
    <property type="entry name" value="Ribonuclease Inhibitor"/>
    <property type="match status" value="2"/>
</dbReference>
<comment type="caution">
    <text evidence="7">The sequence shown here is derived from an EMBL/GenBank/DDBJ whole genome shotgun (WGS) entry which is preliminary data.</text>
</comment>
<evidence type="ECO:0000259" key="4">
    <source>
        <dbReference type="Pfam" id="PF00931"/>
    </source>
</evidence>
<dbReference type="Pfam" id="PF00931">
    <property type="entry name" value="NB-ARC"/>
    <property type="match status" value="1"/>
</dbReference>
<dbReference type="SUPFAM" id="SSF52058">
    <property type="entry name" value="L domain-like"/>
    <property type="match status" value="1"/>
</dbReference>
<keyword evidence="2" id="KW-0611">Plant defense</keyword>
<evidence type="ECO:0000256" key="3">
    <source>
        <dbReference type="SAM" id="Phobius"/>
    </source>
</evidence>
<dbReference type="Proteomes" id="UP001054821">
    <property type="component" value="Chromosome 8"/>
</dbReference>
<dbReference type="PANTHER" id="PTHR23155:SF955">
    <property type="entry name" value="AAA+ ATPASE DOMAIN-CONTAINING PROTEIN"/>
    <property type="match status" value="1"/>
</dbReference>
<dbReference type="SUPFAM" id="SSF52540">
    <property type="entry name" value="P-loop containing nucleoside triphosphate hydrolases"/>
    <property type="match status" value="1"/>
</dbReference>
<sequence length="1179" mass="135461">MRDRCRSDTDRACLSSLVIQGMDAMGIFIAFMRALCILYMFYIFVYECTFIYSKWKYKWIEREWRLLEALLEDFDEVSRCANQITQEANQPLDSELIQAGITVRLNEREKSWMSEAREVVLEATGCVQSFRRLRERKDSPNWLFYMLADLVPMLGVAFQMKSLKSFFGKKEICAGDIYESLEQSRSRIRSLQDRSIVDGQIEHNSVKSKPLHDELIPSLKKITEDPDLMPGMRKQIKSVTTHLQLLHAFMKDLQPLKLESKMETSWMTKASESIDKAKDAFDKIDGQLSRSWLQFYNKWMARRALKKEMRKIGTWISDLIEMKERYGFKFIRRDSAKSANLRSPQQQNLPYQTIDYRDVNSAVNHIRFWLTQLPVTSKDRRTTIFFLCNQLDGMYELLRDQKALYASNFRNACLTQLKEMATNIKHDSKVFTEDSETKLPSALTQITEVVQLLQRCMKVYSIEVRADSCSAVGLEEDIHQLVLKLTDNSKHRSIISIVGMKGIGKTTLAKKVYNHTTIANHFDFQHWVSLPQESDENALLTSVGNQILGTKEQQIGKDYWIKKVRAFLNEKRYLVVLDNVLSNEAIYALKPAFPKLTNGSKIVLTTRKKVIASNADQNSIPHELRLRTKEESWQFFTQMVHISEAETLVKEVVERLGGGLPISILRLAYFLWEKNVTSDKLEKLMGTRQAQNVMPWLYNLAANTELQFHPIMSKCFSYFQLFTRDFEIPVRRIVASWIAQGLVQLGGDDQTTLEDIAYKYLIELIGCNMIQVVQRKPNGKVKTCCLPTTVRNLSLKAIGNTTKTQSWSSTSTRDEGQLAFHFADNDASFHKIHRLNLRLPNVMQNESYLNSILFVDAAEGNTLRQGIDRFLDEGIANGFFGHLQVLDLERVFISQLPRNIGKIKHLAYLGLRYTKLETIPSSVGNLVNLKTLDLKHTCLQTVPSSVWKLKKLRHLYLNQLCTLPQLTDLSLSNLQILSDVLLVSKRSPLKDGFSKLKNLRKLRLSFQLEEPEQKVLATSILQLTNLQSLKLSIYDPNREVPQILKLERLSALTKLSSLQLFGKLEIQSIINELPKSLTHLTLSSSGIEQDPMPKLGKLPNLRSLSLYSGSYQGTDMVCFKKGFPLLLVLKLSELVNLEKLDMQEGAMQNIRNLEIRSCTKLAIITGLMHLRTLQECKVD</sequence>
<keyword evidence="3" id="KW-1133">Transmembrane helix</keyword>
<dbReference type="PRINTS" id="PR00364">
    <property type="entry name" value="DISEASERSIST"/>
</dbReference>
<dbReference type="FunFam" id="3.40.50.300:FF:001091">
    <property type="entry name" value="Probable disease resistance protein At1g61300"/>
    <property type="match status" value="1"/>
</dbReference>
<reference evidence="7 8" key="1">
    <citation type="journal article" date="2022" name="G3 (Bethesda)">
        <title>Whole-genome sequence and methylome profiling of the almond [Prunus dulcis (Mill.) D.A. Webb] cultivar 'Nonpareil'.</title>
        <authorList>
            <person name="D'Amico-Willman K.M."/>
            <person name="Ouma W.Z."/>
            <person name="Meulia T."/>
            <person name="Sideli G.M."/>
            <person name="Gradziel T.M."/>
            <person name="Fresnedo-Ramirez J."/>
        </authorList>
    </citation>
    <scope>NUCLEOTIDE SEQUENCE [LARGE SCALE GENOMIC DNA]</scope>
    <source>
        <strain evidence="7">Clone GOH B32 T37-40</strain>
    </source>
</reference>
<dbReference type="AlphaFoldDB" id="A0AAD4YKG6"/>
<evidence type="ECO:0000256" key="2">
    <source>
        <dbReference type="ARBA" id="ARBA00022821"/>
    </source>
</evidence>
<dbReference type="PANTHER" id="PTHR23155">
    <property type="entry name" value="DISEASE RESISTANCE PROTEIN RP"/>
    <property type="match status" value="1"/>
</dbReference>
<evidence type="ECO:0000313" key="7">
    <source>
        <dbReference type="EMBL" id="KAI5312355.1"/>
    </source>
</evidence>
<organism evidence="7 8">
    <name type="scientific">Prunus dulcis</name>
    <name type="common">Almond</name>
    <name type="synonym">Amygdalus dulcis</name>
    <dbReference type="NCBI Taxonomy" id="3755"/>
    <lineage>
        <taxon>Eukaryota</taxon>
        <taxon>Viridiplantae</taxon>
        <taxon>Streptophyta</taxon>
        <taxon>Embryophyta</taxon>
        <taxon>Tracheophyta</taxon>
        <taxon>Spermatophyta</taxon>
        <taxon>Magnoliopsida</taxon>
        <taxon>eudicotyledons</taxon>
        <taxon>Gunneridae</taxon>
        <taxon>Pentapetalae</taxon>
        <taxon>rosids</taxon>
        <taxon>fabids</taxon>
        <taxon>Rosales</taxon>
        <taxon>Rosaceae</taxon>
        <taxon>Amygdaloideae</taxon>
        <taxon>Amygdaleae</taxon>
        <taxon>Prunus</taxon>
    </lineage>
</organism>
<dbReference type="InterPro" id="IPR027417">
    <property type="entry name" value="P-loop_NTPase"/>
</dbReference>
<accession>A0AAD4YKG6</accession>
<dbReference type="InterPro" id="IPR032675">
    <property type="entry name" value="LRR_dom_sf"/>
</dbReference>
<dbReference type="GO" id="GO:0098542">
    <property type="term" value="P:defense response to other organism"/>
    <property type="evidence" value="ECO:0007669"/>
    <property type="project" value="TreeGrafter"/>
</dbReference>
<evidence type="ECO:0008006" key="9">
    <source>
        <dbReference type="Google" id="ProtNLM"/>
    </source>
</evidence>
<keyword evidence="3" id="KW-0812">Transmembrane</keyword>
<dbReference type="Gene3D" id="3.40.50.300">
    <property type="entry name" value="P-loop containing nucleotide triphosphate hydrolases"/>
    <property type="match status" value="1"/>
</dbReference>
<evidence type="ECO:0000259" key="5">
    <source>
        <dbReference type="Pfam" id="PF23559"/>
    </source>
</evidence>
<evidence type="ECO:0000259" key="6">
    <source>
        <dbReference type="Pfam" id="PF23598"/>
    </source>
</evidence>
<dbReference type="InterPro" id="IPR055414">
    <property type="entry name" value="LRR_R13L4/SHOC2-like"/>
</dbReference>
<keyword evidence="1" id="KW-0677">Repeat</keyword>
<dbReference type="GO" id="GO:0043531">
    <property type="term" value="F:ADP binding"/>
    <property type="evidence" value="ECO:0007669"/>
    <property type="project" value="InterPro"/>
</dbReference>